<dbReference type="GO" id="GO:0042274">
    <property type="term" value="P:ribosomal small subunit biogenesis"/>
    <property type="evidence" value="ECO:0007669"/>
    <property type="project" value="UniProtKB-UniRule"/>
</dbReference>
<keyword evidence="7 10" id="KW-0862">Zinc</keyword>
<evidence type="ECO:0000256" key="10">
    <source>
        <dbReference type="HAMAP-Rule" id="MF_01820"/>
    </source>
</evidence>
<reference evidence="14" key="2">
    <citation type="submission" date="2021-04" db="EMBL/GenBank/DDBJ databases">
        <authorList>
            <person name="Gilroy R."/>
        </authorList>
    </citation>
    <scope>NUCLEOTIDE SEQUENCE</scope>
    <source>
        <strain evidence="14">CHK195-9823</strain>
    </source>
</reference>
<dbReference type="Pfam" id="PF03193">
    <property type="entry name" value="RsgA_GTPase"/>
    <property type="match status" value="1"/>
</dbReference>
<dbReference type="GO" id="GO:0005525">
    <property type="term" value="F:GTP binding"/>
    <property type="evidence" value="ECO:0007669"/>
    <property type="project" value="UniProtKB-UniRule"/>
</dbReference>
<sequence>MQGRIIKGVGGFYYVDTGNGAVYECRAKGIFRKEKLKPLVGDYAQIEVIDEKEKTGNVVRILPRKNQLIRPAVANIDQALVIFAVKEPNPNFMLLDRFLITMERQDVPVVICLNKEDLGQEEEIQEIVEIYSACGYQVLVTSAEKRQGIRELEQILKGKTTTVAGPSGAGKSSLTNLLAPHVQMETGEISRKLGRGRHTTRHSQLIPIDGDTYLMDTPGFTSFYVEDMEKEELRYYFPEFTPYEGTCRFQGCTHTHEPGCKVKEALQEGKINSRRYENYLEIYKELEEKRRY</sequence>
<comment type="subunit">
    <text evidence="10">Monomer. Associates with 30S ribosomal subunit, binds 16S rRNA.</text>
</comment>
<protein>
    <recommendedName>
        <fullName evidence="10">Small ribosomal subunit biogenesis GTPase RsgA</fullName>
        <ecNumber evidence="10">3.6.1.-</ecNumber>
    </recommendedName>
</protein>
<dbReference type="Pfam" id="PF16745">
    <property type="entry name" value="RsgA_N"/>
    <property type="match status" value="1"/>
</dbReference>
<dbReference type="InterPro" id="IPR030378">
    <property type="entry name" value="G_CP_dom"/>
</dbReference>
<comment type="similarity">
    <text evidence="10">Belongs to the TRAFAC class YlqF/YawG GTPase family. RsgA subfamily.</text>
</comment>
<dbReference type="EC" id="3.6.1.-" evidence="10"/>
<evidence type="ECO:0000256" key="2">
    <source>
        <dbReference type="ARBA" id="ARBA00022517"/>
    </source>
</evidence>
<dbReference type="PROSITE" id="PS51721">
    <property type="entry name" value="G_CP"/>
    <property type="match status" value="1"/>
</dbReference>
<dbReference type="PANTHER" id="PTHR32120">
    <property type="entry name" value="SMALL RIBOSOMAL SUBUNIT BIOGENESIS GTPASE RSGA"/>
    <property type="match status" value="1"/>
</dbReference>
<gene>
    <name evidence="10 14" type="primary">rsgA</name>
    <name evidence="14" type="ORF">H9747_02125</name>
</gene>
<dbReference type="SUPFAM" id="SSF50249">
    <property type="entry name" value="Nucleic acid-binding proteins"/>
    <property type="match status" value="1"/>
</dbReference>
<dbReference type="Gene3D" id="1.10.40.50">
    <property type="entry name" value="Probable gtpase engc, domain 3"/>
    <property type="match status" value="1"/>
</dbReference>
<keyword evidence="6 10" id="KW-0378">Hydrolase</keyword>
<dbReference type="GO" id="GO:0005737">
    <property type="term" value="C:cytoplasm"/>
    <property type="evidence" value="ECO:0007669"/>
    <property type="project" value="UniProtKB-SubCell"/>
</dbReference>
<feature type="binding site" evidence="10">
    <location>
        <position position="252"/>
    </location>
    <ligand>
        <name>Zn(2+)</name>
        <dbReference type="ChEBI" id="CHEBI:29105"/>
    </ligand>
</feature>
<keyword evidence="8 10" id="KW-0694">RNA-binding</keyword>
<dbReference type="GO" id="GO:0019843">
    <property type="term" value="F:rRNA binding"/>
    <property type="evidence" value="ECO:0007669"/>
    <property type="project" value="UniProtKB-KW"/>
</dbReference>
<organism evidence="14 15">
    <name type="scientific">Candidatus Blautia stercorigallinarum</name>
    <dbReference type="NCBI Taxonomy" id="2838501"/>
    <lineage>
        <taxon>Bacteria</taxon>
        <taxon>Bacillati</taxon>
        <taxon>Bacillota</taxon>
        <taxon>Clostridia</taxon>
        <taxon>Lachnospirales</taxon>
        <taxon>Lachnospiraceae</taxon>
        <taxon>Blautia</taxon>
    </lineage>
</organism>
<dbReference type="CDD" id="cd01854">
    <property type="entry name" value="YjeQ_EngC"/>
    <property type="match status" value="1"/>
</dbReference>
<keyword evidence="1 10" id="KW-0963">Cytoplasm</keyword>
<keyword evidence="9 10" id="KW-0342">GTP-binding</keyword>
<dbReference type="PANTHER" id="PTHR32120:SF11">
    <property type="entry name" value="SMALL RIBOSOMAL SUBUNIT BIOGENESIS GTPASE RSGA 1, MITOCHONDRIAL-RELATED"/>
    <property type="match status" value="1"/>
</dbReference>
<dbReference type="InterPro" id="IPR031944">
    <property type="entry name" value="RsgA_N"/>
</dbReference>
<evidence type="ECO:0000259" key="11">
    <source>
        <dbReference type="PROSITE" id="PS50052"/>
    </source>
</evidence>
<evidence type="ECO:0000259" key="13">
    <source>
        <dbReference type="PROSITE" id="PS51721"/>
    </source>
</evidence>
<dbReference type="GO" id="GO:0046872">
    <property type="term" value="F:metal ion binding"/>
    <property type="evidence" value="ECO:0007669"/>
    <property type="project" value="UniProtKB-KW"/>
</dbReference>
<feature type="domain" description="Guanylate kinase-like" evidence="11">
    <location>
        <begin position="158"/>
        <end position="292"/>
    </location>
</feature>
<dbReference type="EMBL" id="DXIQ01000010">
    <property type="protein sequence ID" value="HIV37789.1"/>
    <property type="molecule type" value="Genomic_DNA"/>
</dbReference>
<proteinExistence type="inferred from homology"/>
<comment type="caution">
    <text evidence="14">The sequence shown here is derived from an EMBL/GenBank/DDBJ whole genome shotgun (WGS) entry which is preliminary data.</text>
</comment>
<evidence type="ECO:0000313" key="14">
    <source>
        <dbReference type="EMBL" id="HIV37789.1"/>
    </source>
</evidence>
<dbReference type="SUPFAM" id="SSF52540">
    <property type="entry name" value="P-loop containing nucleoside triphosphate hydrolases"/>
    <property type="match status" value="1"/>
</dbReference>
<name>A0A9D1PAR3_9FIRM</name>
<feature type="binding site" evidence="10">
    <location>
        <begin position="165"/>
        <end position="173"/>
    </location>
    <ligand>
        <name>GTP</name>
        <dbReference type="ChEBI" id="CHEBI:37565"/>
    </ligand>
</feature>
<evidence type="ECO:0000256" key="9">
    <source>
        <dbReference type="ARBA" id="ARBA00023134"/>
    </source>
</evidence>
<dbReference type="InterPro" id="IPR012340">
    <property type="entry name" value="NA-bd_OB-fold"/>
</dbReference>
<dbReference type="Gene3D" id="2.40.50.140">
    <property type="entry name" value="Nucleic acid-binding proteins"/>
    <property type="match status" value="1"/>
</dbReference>
<dbReference type="Proteomes" id="UP000886814">
    <property type="component" value="Unassembled WGS sequence"/>
</dbReference>
<keyword evidence="3 10" id="KW-0479">Metal-binding</keyword>
<accession>A0A9D1PAR3</accession>
<evidence type="ECO:0000256" key="3">
    <source>
        <dbReference type="ARBA" id="ARBA00022723"/>
    </source>
</evidence>
<comment type="function">
    <text evidence="10">One of several proteins that assist in the late maturation steps of the functional core of the 30S ribosomal subunit. Helps release RbfA from mature subunits. May play a role in the assembly of ribosomal proteins into the subunit. Circularly permuted GTPase that catalyzes slow GTP hydrolysis, GTPase activity is stimulated by the 30S ribosomal subunit.</text>
</comment>
<feature type="domain" description="CP-type G" evidence="13">
    <location>
        <begin position="65"/>
        <end position="223"/>
    </location>
</feature>
<dbReference type="AlphaFoldDB" id="A0A9D1PAR3"/>
<dbReference type="InterPro" id="IPR004881">
    <property type="entry name" value="Ribosome_biogen_GTPase_RsgA"/>
</dbReference>
<feature type="binding site" evidence="10">
    <location>
        <begin position="114"/>
        <end position="117"/>
    </location>
    <ligand>
        <name>GTP</name>
        <dbReference type="ChEBI" id="CHEBI:37565"/>
    </ligand>
</feature>
<evidence type="ECO:0000259" key="12">
    <source>
        <dbReference type="PROSITE" id="PS50936"/>
    </source>
</evidence>
<keyword evidence="4 10" id="KW-0699">rRNA-binding</keyword>
<evidence type="ECO:0000256" key="5">
    <source>
        <dbReference type="ARBA" id="ARBA00022741"/>
    </source>
</evidence>
<evidence type="ECO:0000256" key="6">
    <source>
        <dbReference type="ARBA" id="ARBA00022801"/>
    </source>
</evidence>
<feature type="binding site" evidence="10">
    <location>
        <position position="247"/>
    </location>
    <ligand>
        <name>Zn(2+)</name>
        <dbReference type="ChEBI" id="CHEBI:29105"/>
    </ligand>
</feature>
<dbReference type="CDD" id="cd04466">
    <property type="entry name" value="S1_YloQ_GTPase"/>
    <property type="match status" value="1"/>
</dbReference>
<comment type="cofactor">
    <cofactor evidence="10">
        <name>Zn(2+)</name>
        <dbReference type="ChEBI" id="CHEBI:29105"/>
    </cofactor>
    <text evidence="10">Binds 1 zinc ion per subunit.</text>
</comment>
<dbReference type="InterPro" id="IPR010914">
    <property type="entry name" value="RsgA_GTPase_dom"/>
</dbReference>
<dbReference type="InterPro" id="IPR027417">
    <property type="entry name" value="P-loop_NTPase"/>
</dbReference>
<evidence type="ECO:0000313" key="15">
    <source>
        <dbReference type="Proteomes" id="UP000886814"/>
    </source>
</evidence>
<feature type="binding site" evidence="10">
    <location>
        <position position="260"/>
    </location>
    <ligand>
        <name>Zn(2+)</name>
        <dbReference type="ChEBI" id="CHEBI:29105"/>
    </ligand>
</feature>
<dbReference type="PROSITE" id="PS50052">
    <property type="entry name" value="GUANYLATE_KINASE_2"/>
    <property type="match status" value="1"/>
</dbReference>
<dbReference type="GO" id="GO:0003924">
    <property type="term" value="F:GTPase activity"/>
    <property type="evidence" value="ECO:0007669"/>
    <property type="project" value="UniProtKB-UniRule"/>
</dbReference>
<dbReference type="InterPro" id="IPR008144">
    <property type="entry name" value="Guanylate_kin-like_dom"/>
</dbReference>
<evidence type="ECO:0000256" key="1">
    <source>
        <dbReference type="ARBA" id="ARBA00022490"/>
    </source>
</evidence>
<dbReference type="HAMAP" id="MF_01820">
    <property type="entry name" value="GTPase_RsgA"/>
    <property type="match status" value="1"/>
</dbReference>
<keyword evidence="5 10" id="KW-0547">Nucleotide-binding</keyword>
<feature type="domain" description="EngC GTPase" evidence="12">
    <location>
        <begin position="74"/>
        <end position="221"/>
    </location>
</feature>
<keyword evidence="2 10" id="KW-0690">Ribosome biogenesis</keyword>
<dbReference type="PROSITE" id="PS50936">
    <property type="entry name" value="ENGC_GTPASE"/>
    <property type="match status" value="1"/>
</dbReference>
<reference evidence="14" key="1">
    <citation type="journal article" date="2021" name="PeerJ">
        <title>Extensive microbial diversity within the chicken gut microbiome revealed by metagenomics and culture.</title>
        <authorList>
            <person name="Gilroy R."/>
            <person name="Ravi A."/>
            <person name="Getino M."/>
            <person name="Pursley I."/>
            <person name="Horton D.L."/>
            <person name="Alikhan N.F."/>
            <person name="Baker D."/>
            <person name="Gharbi K."/>
            <person name="Hall N."/>
            <person name="Watson M."/>
            <person name="Adriaenssens E.M."/>
            <person name="Foster-Nyarko E."/>
            <person name="Jarju S."/>
            <person name="Secka A."/>
            <person name="Antonio M."/>
            <person name="Oren A."/>
            <person name="Chaudhuri R.R."/>
            <person name="La Ragione R."/>
            <person name="Hildebrand F."/>
            <person name="Pallen M.J."/>
        </authorList>
    </citation>
    <scope>NUCLEOTIDE SEQUENCE</scope>
    <source>
        <strain evidence="14">CHK195-9823</strain>
    </source>
</reference>
<evidence type="ECO:0000256" key="8">
    <source>
        <dbReference type="ARBA" id="ARBA00022884"/>
    </source>
</evidence>
<evidence type="ECO:0000256" key="4">
    <source>
        <dbReference type="ARBA" id="ARBA00022730"/>
    </source>
</evidence>
<feature type="binding site" evidence="10">
    <location>
        <position position="254"/>
    </location>
    <ligand>
        <name>Zn(2+)</name>
        <dbReference type="ChEBI" id="CHEBI:29105"/>
    </ligand>
</feature>
<dbReference type="Gene3D" id="3.40.50.300">
    <property type="entry name" value="P-loop containing nucleotide triphosphate hydrolases"/>
    <property type="match status" value="1"/>
</dbReference>
<comment type="subcellular location">
    <subcellularLocation>
        <location evidence="10">Cytoplasm</location>
    </subcellularLocation>
</comment>
<dbReference type="NCBIfam" id="TIGR00157">
    <property type="entry name" value="ribosome small subunit-dependent GTPase A"/>
    <property type="match status" value="1"/>
</dbReference>
<evidence type="ECO:0000256" key="7">
    <source>
        <dbReference type="ARBA" id="ARBA00022833"/>
    </source>
</evidence>